<sequence length="202" mass="21613">MNAATALRPPAHAPSGQRGAVLVVSLIMLVVLTILGVASMRSTILEERMAGNVKEQYRAFHTGELAVRTAEAAIRNDTGTAQDSWNCTDAVIGSLTDFEELTDGENSSEIPPRYSSRYCGPKESPYVKLVCNTYTETTEVAGEEVSTEITDCEPFTPRDQTVIDSGSAPSIKVESYAVLGVGRIPGNAESALVTSYNNGFTE</sequence>
<gene>
    <name evidence="3" type="ORF">E6O51_03760</name>
</gene>
<dbReference type="InterPro" id="IPR025746">
    <property type="entry name" value="PilX_N_dom"/>
</dbReference>
<keyword evidence="1" id="KW-0472">Membrane</keyword>
<feature type="transmembrane region" description="Helical" evidence="1">
    <location>
        <begin position="20"/>
        <end position="40"/>
    </location>
</feature>
<evidence type="ECO:0000259" key="2">
    <source>
        <dbReference type="Pfam" id="PF14341"/>
    </source>
</evidence>
<accession>A0A4S4AWL2</accession>
<dbReference type="Pfam" id="PF14341">
    <property type="entry name" value="PilX_N"/>
    <property type="match status" value="1"/>
</dbReference>
<organism evidence="3 4">
    <name type="scientific">Pseudothauera rhizosphaerae</name>
    <dbReference type="NCBI Taxonomy" id="2565932"/>
    <lineage>
        <taxon>Bacteria</taxon>
        <taxon>Pseudomonadati</taxon>
        <taxon>Pseudomonadota</taxon>
        <taxon>Betaproteobacteria</taxon>
        <taxon>Rhodocyclales</taxon>
        <taxon>Zoogloeaceae</taxon>
        <taxon>Pseudothauera</taxon>
    </lineage>
</organism>
<reference evidence="3 4" key="1">
    <citation type="submission" date="2019-04" db="EMBL/GenBank/DDBJ databases">
        <title>Azoarcus rhizosphaerae sp. nov. isolated from rhizosphere of Ficus religiosa.</title>
        <authorList>
            <person name="Lin S.-Y."/>
            <person name="Hameed A."/>
            <person name="Hsu Y.-H."/>
            <person name="Young C.-C."/>
        </authorList>
    </citation>
    <scope>NUCLEOTIDE SEQUENCE [LARGE SCALE GENOMIC DNA]</scope>
    <source>
        <strain evidence="3 4">CC-YHH848</strain>
    </source>
</reference>
<keyword evidence="1" id="KW-0812">Transmembrane</keyword>
<keyword evidence="1" id="KW-1133">Transmembrane helix</keyword>
<dbReference type="AlphaFoldDB" id="A0A4S4AWL2"/>
<name>A0A4S4AWL2_9RHOO</name>
<dbReference type="OrthoDB" id="5405962at2"/>
<dbReference type="Proteomes" id="UP000307956">
    <property type="component" value="Unassembled WGS sequence"/>
</dbReference>
<comment type="caution">
    <text evidence="3">The sequence shown here is derived from an EMBL/GenBank/DDBJ whole genome shotgun (WGS) entry which is preliminary data.</text>
</comment>
<evidence type="ECO:0000313" key="4">
    <source>
        <dbReference type="Proteomes" id="UP000307956"/>
    </source>
</evidence>
<proteinExistence type="predicted"/>
<feature type="domain" description="Type 4 fimbrial biogenesis protein PilX N-terminal" evidence="2">
    <location>
        <begin position="18"/>
        <end position="67"/>
    </location>
</feature>
<dbReference type="EMBL" id="SSOD01000002">
    <property type="protein sequence ID" value="THF64432.1"/>
    <property type="molecule type" value="Genomic_DNA"/>
</dbReference>
<evidence type="ECO:0000313" key="3">
    <source>
        <dbReference type="EMBL" id="THF64432.1"/>
    </source>
</evidence>
<evidence type="ECO:0000256" key="1">
    <source>
        <dbReference type="SAM" id="Phobius"/>
    </source>
</evidence>
<dbReference type="RefSeq" id="WP_136383621.1">
    <property type="nucleotide sequence ID" value="NZ_SSOD01000002.1"/>
</dbReference>
<keyword evidence="4" id="KW-1185">Reference proteome</keyword>
<protein>
    <recommendedName>
        <fullName evidence="2">Type 4 fimbrial biogenesis protein PilX N-terminal domain-containing protein</fullName>
    </recommendedName>
</protein>